<dbReference type="InterPro" id="IPR023406">
    <property type="entry name" value="Topo_IA_AS"/>
</dbReference>
<dbReference type="PRINTS" id="PR00417">
    <property type="entry name" value="PRTPISMRASEI"/>
</dbReference>
<dbReference type="Pfam" id="PF01131">
    <property type="entry name" value="Topoisom_bac"/>
    <property type="match status" value="1"/>
</dbReference>
<evidence type="ECO:0000256" key="6">
    <source>
        <dbReference type="ARBA" id="ARBA00022771"/>
    </source>
</evidence>
<evidence type="ECO:0000256" key="9">
    <source>
        <dbReference type="ARBA" id="ARBA00023029"/>
    </source>
</evidence>
<keyword evidence="4" id="KW-0479">Metal-binding</keyword>
<dbReference type="SUPFAM" id="SSF56712">
    <property type="entry name" value="Prokaryotic type I DNA topoisomerase"/>
    <property type="match status" value="1"/>
</dbReference>
<dbReference type="CDD" id="cd00186">
    <property type="entry name" value="TOP1Ac"/>
    <property type="match status" value="1"/>
</dbReference>
<name>A0A419ANX4_PECCA</name>
<dbReference type="Proteomes" id="UP000283655">
    <property type="component" value="Unassembled WGS sequence"/>
</dbReference>
<dbReference type="Gene3D" id="3.30.65.10">
    <property type="entry name" value="Bacterial Topoisomerase I, domain 1"/>
    <property type="match status" value="1"/>
</dbReference>
<dbReference type="EC" id="5.6.2.1" evidence="3"/>
<gene>
    <name evidence="18" type="ORF">D5071_21520</name>
</gene>
<dbReference type="GO" id="GO:0006265">
    <property type="term" value="P:DNA topological change"/>
    <property type="evidence" value="ECO:0007669"/>
    <property type="project" value="InterPro"/>
</dbReference>
<dbReference type="NCBIfam" id="NF005829">
    <property type="entry name" value="PRK07726.1"/>
    <property type="match status" value="1"/>
</dbReference>
<dbReference type="GO" id="GO:0006310">
    <property type="term" value="P:DNA recombination"/>
    <property type="evidence" value="ECO:0007669"/>
    <property type="project" value="TreeGrafter"/>
</dbReference>
<dbReference type="InterPro" id="IPR005738">
    <property type="entry name" value="TopoIII"/>
</dbReference>
<comment type="catalytic activity">
    <reaction evidence="1">
        <text>ATP-independent breakage of single-stranded DNA, followed by passage and rejoining.</text>
        <dbReference type="EC" id="5.6.2.1"/>
    </reaction>
</comment>
<evidence type="ECO:0000256" key="12">
    <source>
        <dbReference type="ARBA" id="ARBA00030003"/>
    </source>
</evidence>
<dbReference type="InterPro" id="IPR034144">
    <property type="entry name" value="TOPRIM_TopoIII"/>
</dbReference>
<dbReference type="InterPro" id="IPR000380">
    <property type="entry name" value="Topo_IA"/>
</dbReference>
<keyword evidence="7" id="KW-0862">Zinc</keyword>
<dbReference type="GO" id="GO:0008270">
    <property type="term" value="F:zinc ion binding"/>
    <property type="evidence" value="ECO:0007669"/>
    <property type="project" value="UniProtKB-KW"/>
</dbReference>
<keyword evidence="5" id="KW-0677">Repeat</keyword>
<dbReference type="Pfam" id="PF01751">
    <property type="entry name" value="Toprim"/>
    <property type="match status" value="1"/>
</dbReference>
<keyword evidence="9" id="KW-0799">Topoisomerase</keyword>
<dbReference type="InterPro" id="IPR013826">
    <property type="entry name" value="Topo_IA_cen_sub3"/>
</dbReference>
<evidence type="ECO:0000256" key="11">
    <source>
        <dbReference type="ARBA" id="ARBA00023235"/>
    </source>
</evidence>
<feature type="domain" description="Toprim" evidence="16">
    <location>
        <begin position="2"/>
        <end position="134"/>
    </location>
</feature>
<dbReference type="Gene3D" id="1.10.460.10">
    <property type="entry name" value="Topoisomerase I, domain 2"/>
    <property type="match status" value="1"/>
</dbReference>
<evidence type="ECO:0000256" key="5">
    <source>
        <dbReference type="ARBA" id="ARBA00022737"/>
    </source>
</evidence>
<organism evidence="18 19">
    <name type="scientific">Pectobacterium carotovorum</name>
    <name type="common">Erwinia carotovora</name>
    <dbReference type="NCBI Taxonomy" id="554"/>
    <lineage>
        <taxon>Bacteria</taxon>
        <taxon>Pseudomonadati</taxon>
        <taxon>Pseudomonadota</taxon>
        <taxon>Gammaproteobacteria</taxon>
        <taxon>Enterobacterales</taxon>
        <taxon>Pectobacteriaceae</taxon>
        <taxon>Pectobacterium</taxon>
    </lineage>
</organism>
<keyword evidence="10" id="KW-0238">DNA-binding</keyword>
<comment type="caution">
    <text evidence="18">The sequence shown here is derived from an EMBL/GenBank/DDBJ whole genome shotgun (WGS) entry which is preliminary data.</text>
</comment>
<keyword evidence="8" id="KW-0460">Magnesium</keyword>
<evidence type="ECO:0000256" key="7">
    <source>
        <dbReference type="ARBA" id="ARBA00022833"/>
    </source>
</evidence>
<dbReference type="GO" id="GO:0043597">
    <property type="term" value="C:cytoplasmic replication fork"/>
    <property type="evidence" value="ECO:0007669"/>
    <property type="project" value="TreeGrafter"/>
</dbReference>
<evidence type="ECO:0000256" key="2">
    <source>
        <dbReference type="ARBA" id="ARBA00009446"/>
    </source>
</evidence>
<dbReference type="SMART" id="SM00436">
    <property type="entry name" value="TOP1Bc"/>
    <property type="match status" value="1"/>
</dbReference>
<evidence type="ECO:0000256" key="15">
    <source>
        <dbReference type="ARBA" id="ARBA00032877"/>
    </source>
</evidence>
<dbReference type="Gene3D" id="2.70.20.10">
    <property type="entry name" value="Topoisomerase I, domain 3"/>
    <property type="match status" value="1"/>
</dbReference>
<dbReference type="InterPro" id="IPR003601">
    <property type="entry name" value="Topo_IA_2"/>
</dbReference>
<dbReference type="PROSITE" id="PS52039">
    <property type="entry name" value="TOPO_IA_2"/>
    <property type="match status" value="1"/>
</dbReference>
<sequence>MMRLFLCEKPSQGRDIARFIGATQRGKGFLSGPGTVVTWAFGHLLEVASPEEYGAQFGKPWRMDVLPILPTEWKMVVKQSSADQFAVISRLLKQADEVVIATDADREGEVLGRELLDYCHFTGNVKRLWLSALDDASIQKGLDNLLPGEKTVRLYYAGMGRSKADWLIGMNLTRIYTLKASEQGIDELLSIGRVQTPTLALIVQRDSDIDNFTSKPYWQVFADLEKAGMIFRTQWVPAAGYCDDEKRCIQHNVALAVEQLCKQTATASVVDVSLKREKTPAPLCFSLSALQKACSDKWGMSAPKVLEIAQSLYEVHKATTYPRTDCGYLPESMKGEINDVFSAILQSDPVVGTLIKDADRSFVSRIWNDKKISAHYAIIPTKQPFDISKLSDDELNVYQLIRLHYLAQFFPLQESDVTDATFNLGGQLFKTRGRVNVVIGWKRLFFNDREPDTHSDENGSEGNLPVLHQNDICNVSGCEVKSQQTKPPSRFTDGTLIDAMKNAASFISDPTLKKILRDNAGLGTEATRAGIIDVLFKRNYLKRREKFIYSTQLARELISQLPEALTNPGMTALWEQALDDVSEGRMSLDAFLQKQKEWTLRLVDRGRQQAIKLTAPVSPLCPECGGIMKKRNSDNGVFWGCVKYPLCKGIVSEGTKGKRGKKNMKTKNKPAT</sequence>
<dbReference type="SMART" id="SM00493">
    <property type="entry name" value="TOPRIM"/>
    <property type="match status" value="1"/>
</dbReference>
<accession>A0A419ANX4</accession>
<dbReference type="PANTHER" id="PTHR11390">
    <property type="entry name" value="PROKARYOTIC DNA TOPOISOMERASE"/>
    <property type="match status" value="1"/>
</dbReference>
<dbReference type="InterPro" id="IPR013498">
    <property type="entry name" value="Topo_IA_Znf"/>
</dbReference>
<dbReference type="PROSITE" id="PS50880">
    <property type="entry name" value="TOPRIM"/>
    <property type="match status" value="1"/>
</dbReference>
<dbReference type="InterPro" id="IPR006171">
    <property type="entry name" value="TOPRIM_dom"/>
</dbReference>
<dbReference type="Gene3D" id="1.10.290.10">
    <property type="entry name" value="Topoisomerase I, domain 4"/>
    <property type="match status" value="1"/>
</dbReference>
<dbReference type="InterPro" id="IPR013497">
    <property type="entry name" value="Topo_IA_cen"/>
</dbReference>
<evidence type="ECO:0000256" key="10">
    <source>
        <dbReference type="ARBA" id="ARBA00023125"/>
    </source>
</evidence>
<dbReference type="GO" id="GO:0003917">
    <property type="term" value="F:DNA topoisomerase type I (single strand cut, ATP-independent) activity"/>
    <property type="evidence" value="ECO:0007669"/>
    <property type="project" value="UniProtKB-EC"/>
</dbReference>
<dbReference type="PANTHER" id="PTHR11390:SF21">
    <property type="entry name" value="DNA TOPOISOMERASE 3-ALPHA"/>
    <property type="match status" value="1"/>
</dbReference>
<evidence type="ECO:0000256" key="14">
    <source>
        <dbReference type="ARBA" id="ARBA00032235"/>
    </source>
</evidence>
<reference evidence="18 19" key="1">
    <citation type="submission" date="2018-09" db="EMBL/GenBank/DDBJ databases">
        <title>Phylogenetic diversity of Pectobacterium and Dickeya strains causing blackleg disease of potato in Morocco.</title>
        <authorList>
            <person name="Oulghazi S."/>
            <person name="Moumni M."/>
            <person name="Faure D."/>
        </authorList>
    </citation>
    <scope>NUCLEOTIDE SEQUENCE [LARGE SCALE GENOMIC DNA]</scope>
    <source>
        <strain evidence="18 19">S1.15.11.2D</strain>
    </source>
</reference>
<evidence type="ECO:0000259" key="17">
    <source>
        <dbReference type="PROSITE" id="PS52039"/>
    </source>
</evidence>
<evidence type="ECO:0000313" key="18">
    <source>
        <dbReference type="EMBL" id="RJL45384.1"/>
    </source>
</evidence>
<dbReference type="Gene3D" id="3.40.50.140">
    <property type="match status" value="1"/>
</dbReference>
<dbReference type="SUPFAM" id="SSF57783">
    <property type="entry name" value="Zinc beta-ribbon"/>
    <property type="match status" value="1"/>
</dbReference>
<dbReference type="EMBL" id="QZDH01000084">
    <property type="protein sequence ID" value="RJL45384.1"/>
    <property type="molecule type" value="Genomic_DNA"/>
</dbReference>
<dbReference type="Pfam" id="PF01396">
    <property type="entry name" value="Zn_ribbon_Top1"/>
    <property type="match status" value="1"/>
</dbReference>
<dbReference type="CDD" id="cd03362">
    <property type="entry name" value="TOPRIM_TopoIA_TopoIII"/>
    <property type="match status" value="1"/>
</dbReference>
<dbReference type="GO" id="GO:0003677">
    <property type="term" value="F:DNA binding"/>
    <property type="evidence" value="ECO:0007669"/>
    <property type="project" value="UniProtKB-KW"/>
</dbReference>
<feature type="domain" description="Topo IA-type catalytic" evidence="17">
    <location>
        <begin position="151"/>
        <end position="603"/>
    </location>
</feature>
<dbReference type="InterPro" id="IPR013824">
    <property type="entry name" value="Topo_IA_cen_sub1"/>
</dbReference>
<evidence type="ECO:0000256" key="8">
    <source>
        <dbReference type="ARBA" id="ARBA00022842"/>
    </source>
</evidence>
<dbReference type="InterPro" id="IPR013825">
    <property type="entry name" value="Topo_IA_cen_sub2"/>
</dbReference>
<protein>
    <recommendedName>
        <fullName evidence="3">DNA topoisomerase</fullName>
        <ecNumber evidence="3">5.6.2.1</ecNumber>
    </recommendedName>
    <alternativeName>
        <fullName evidence="15">Omega-protein</fullName>
    </alternativeName>
    <alternativeName>
        <fullName evidence="14">Relaxing enzyme</fullName>
    </alternativeName>
    <alternativeName>
        <fullName evidence="12">Swivelase</fullName>
    </alternativeName>
    <alternativeName>
        <fullName evidence="13">Untwisting enzyme</fullName>
    </alternativeName>
</protein>
<dbReference type="GO" id="GO:0006281">
    <property type="term" value="P:DNA repair"/>
    <property type="evidence" value="ECO:0007669"/>
    <property type="project" value="TreeGrafter"/>
</dbReference>
<dbReference type="InterPro" id="IPR003602">
    <property type="entry name" value="Topo_IA_DNA-bd_dom"/>
</dbReference>
<evidence type="ECO:0000256" key="13">
    <source>
        <dbReference type="ARBA" id="ARBA00031985"/>
    </source>
</evidence>
<evidence type="ECO:0000256" key="3">
    <source>
        <dbReference type="ARBA" id="ARBA00012891"/>
    </source>
</evidence>
<dbReference type="PROSITE" id="PS00396">
    <property type="entry name" value="TOPO_IA_1"/>
    <property type="match status" value="1"/>
</dbReference>
<evidence type="ECO:0000256" key="4">
    <source>
        <dbReference type="ARBA" id="ARBA00022723"/>
    </source>
</evidence>
<evidence type="ECO:0000313" key="19">
    <source>
        <dbReference type="Proteomes" id="UP000283655"/>
    </source>
</evidence>
<dbReference type="NCBIfam" id="TIGR01056">
    <property type="entry name" value="topB"/>
    <property type="match status" value="1"/>
</dbReference>
<dbReference type="SMART" id="SM00437">
    <property type="entry name" value="TOP1Ac"/>
    <property type="match status" value="1"/>
</dbReference>
<keyword evidence="11 18" id="KW-0413">Isomerase</keyword>
<comment type="similarity">
    <text evidence="2">Belongs to the type IA topoisomerase family.</text>
</comment>
<evidence type="ECO:0000259" key="16">
    <source>
        <dbReference type="PROSITE" id="PS50880"/>
    </source>
</evidence>
<dbReference type="InterPro" id="IPR023405">
    <property type="entry name" value="Topo_IA_core_domain"/>
</dbReference>
<proteinExistence type="inferred from homology"/>
<keyword evidence="6" id="KW-0863">Zinc-finger</keyword>
<dbReference type="AlphaFoldDB" id="A0A419ANX4"/>
<evidence type="ECO:0000256" key="1">
    <source>
        <dbReference type="ARBA" id="ARBA00000213"/>
    </source>
</evidence>